<accession>A0A1H4G025</accession>
<evidence type="ECO:0000313" key="1">
    <source>
        <dbReference type="EMBL" id="SEB02410.1"/>
    </source>
</evidence>
<dbReference type="EMBL" id="FNQR01000013">
    <property type="protein sequence ID" value="SEB02410.1"/>
    <property type="molecule type" value="Genomic_DNA"/>
</dbReference>
<evidence type="ECO:0000313" key="2">
    <source>
        <dbReference type="Proteomes" id="UP000198584"/>
    </source>
</evidence>
<dbReference type="RefSeq" id="WP_093045757.1">
    <property type="nucleotide sequence ID" value="NZ_FNQR01000013.1"/>
</dbReference>
<keyword evidence="2" id="KW-1185">Reference proteome</keyword>
<dbReference type="Proteomes" id="UP000198584">
    <property type="component" value="Unassembled WGS sequence"/>
</dbReference>
<organism evidence="1 2">
    <name type="scientific">Thalassobacillus cyri</name>
    <dbReference type="NCBI Taxonomy" id="571932"/>
    <lineage>
        <taxon>Bacteria</taxon>
        <taxon>Bacillati</taxon>
        <taxon>Bacillota</taxon>
        <taxon>Bacilli</taxon>
        <taxon>Bacillales</taxon>
        <taxon>Bacillaceae</taxon>
        <taxon>Thalassobacillus</taxon>
    </lineage>
</organism>
<dbReference type="InterPro" id="IPR025619">
    <property type="entry name" value="YlzJ"/>
</dbReference>
<gene>
    <name evidence="1" type="ORF">SAMN05421743_11329</name>
</gene>
<dbReference type="AlphaFoldDB" id="A0A1H4G025"/>
<reference evidence="1 2" key="1">
    <citation type="submission" date="2016-10" db="EMBL/GenBank/DDBJ databases">
        <authorList>
            <person name="de Groot N.N."/>
        </authorList>
    </citation>
    <scope>NUCLEOTIDE SEQUENCE [LARGE SCALE GENOMIC DNA]</scope>
    <source>
        <strain evidence="1 2">CCM7597</strain>
    </source>
</reference>
<dbReference type="STRING" id="571932.SAMN05421743_11329"/>
<sequence>MVLYTPLSEVDIFPADQTAYDNTVITNYNQTPIKALKLENGSYQIIQVLSTDPSIYLHPDYQPGMQFNA</sequence>
<dbReference type="OrthoDB" id="1683573at2"/>
<dbReference type="Pfam" id="PF14035">
    <property type="entry name" value="YlzJ"/>
    <property type="match status" value="1"/>
</dbReference>
<proteinExistence type="predicted"/>
<protein>
    <submittedName>
        <fullName evidence="1">YlzJ-like protein</fullName>
    </submittedName>
</protein>
<name>A0A1H4G025_9BACI</name>